<protein>
    <submittedName>
        <fullName evidence="1">Cystatin-related plant</fullName>
    </submittedName>
</protein>
<dbReference type="PANTHER" id="PTHR31228">
    <property type="entry name" value="CYSTATIN/MONELLIN SUPERFAMILY PROTEIN"/>
    <property type="match status" value="1"/>
</dbReference>
<keyword evidence="2" id="KW-1185">Reference proteome</keyword>
<reference evidence="1 2" key="1">
    <citation type="submission" date="2020-12" db="EMBL/GenBank/DDBJ databases">
        <title>Concerted genomic and epigenomic changes stabilize Arabidopsis allopolyploids.</title>
        <authorList>
            <person name="Chen Z."/>
        </authorList>
    </citation>
    <scope>NUCLEOTIDE SEQUENCE [LARGE SCALE GENOMIC DNA]</scope>
    <source>
        <strain evidence="1">As9502</strain>
        <tissue evidence="1">Leaf</tissue>
    </source>
</reference>
<accession>A0A8T2E601</accession>
<name>A0A8T2E601_ARASU</name>
<dbReference type="EMBL" id="JAEFBJ010000004">
    <property type="protein sequence ID" value="KAG7619528.1"/>
    <property type="molecule type" value="Genomic_DNA"/>
</dbReference>
<dbReference type="OrthoDB" id="1082020at2759"/>
<dbReference type="Proteomes" id="UP000694251">
    <property type="component" value="Chromosome 4"/>
</dbReference>
<evidence type="ECO:0000313" key="1">
    <source>
        <dbReference type="EMBL" id="KAG7619528.1"/>
    </source>
</evidence>
<dbReference type="AlphaFoldDB" id="A0A8T2E601"/>
<evidence type="ECO:0000313" key="2">
    <source>
        <dbReference type="Proteomes" id="UP000694251"/>
    </source>
</evidence>
<dbReference type="InterPro" id="IPR006525">
    <property type="entry name" value="Cystatin-related_pln"/>
</dbReference>
<comment type="caution">
    <text evidence="1">The sequence shown here is derived from an EMBL/GenBank/DDBJ whole genome shotgun (WGS) entry which is preliminary data.</text>
</comment>
<proteinExistence type="predicted"/>
<dbReference type="NCBIfam" id="TIGR01638">
    <property type="entry name" value="Atha_cystat_rel"/>
    <property type="match status" value="1"/>
</dbReference>
<sequence length="212" mass="25151">MRRRDDDRKFHGRIFFHGYHLTGQSVRPNSTRRRRRKRAMVLEWDVDSFDGLEDYSSPEVLFSSDEEPFSEEVVQHYCLFKRQMIESKGFYGDPALKPFDHYIGIKPMGLQRYKTETISSQYALTDKDFRAYWEDMVYVCLQKLNQDKESNVELVEIVRGYYRAGPRSKSYITFMAREKPDGPLVEYQAKCMVTLDRKRHPILCRPAPTPKP</sequence>
<organism evidence="1 2">
    <name type="scientific">Arabidopsis suecica</name>
    <name type="common">Swedish thale-cress</name>
    <name type="synonym">Cardaminopsis suecica</name>
    <dbReference type="NCBI Taxonomy" id="45249"/>
    <lineage>
        <taxon>Eukaryota</taxon>
        <taxon>Viridiplantae</taxon>
        <taxon>Streptophyta</taxon>
        <taxon>Embryophyta</taxon>
        <taxon>Tracheophyta</taxon>
        <taxon>Spermatophyta</taxon>
        <taxon>Magnoliopsida</taxon>
        <taxon>eudicotyledons</taxon>
        <taxon>Gunneridae</taxon>
        <taxon>Pentapetalae</taxon>
        <taxon>rosids</taxon>
        <taxon>malvids</taxon>
        <taxon>Brassicales</taxon>
        <taxon>Brassicaceae</taxon>
        <taxon>Camelineae</taxon>
        <taxon>Arabidopsis</taxon>
    </lineage>
</organism>
<dbReference type="PANTHER" id="PTHR31228:SF24">
    <property type="entry name" value="CYSTATIN_MONELLIN SUPERFAMILY PROTEIN"/>
    <property type="match status" value="1"/>
</dbReference>
<gene>
    <name evidence="1" type="ORF">ISN44_As04g004170</name>
</gene>